<dbReference type="AlphaFoldDB" id="C5KD59"/>
<feature type="compositionally biased region" description="Polar residues" evidence="1">
    <location>
        <begin position="37"/>
        <end position="75"/>
    </location>
</feature>
<protein>
    <submittedName>
        <fullName evidence="2">Uncharacterized protein</fullName>
    </submittedName>
</protein>
<sequence length="189" mass="20220">MFDAASSAQNAQGNPSPQYQQAYLYHQQQQQQQQAQPMMSTKATAGNSSPSEEATTCAPSVHTEPSTPPSSSADPLSQFAATAPEYSAYAAQAVSNYGRVGHNAASYGGYAPVYNNGPQYDHTYAGQNGSFGSYPGAYGGAYPGMYSGYYGQYEDQLGASLIPINWQDTQLVELRRTSMLKILVCGYDS</sequence>
<dbReference type="Proteomes" id="UP000007800">
    <property type="component" value="Unassembled WGS sequence"/>
</dbReference>
<evidence type="ECO:0000313" key="3">
    <source>
        <dbReference type="Proteomes" id="UP000007800"/>
    </source>
</evidence>
<dbReference type="InParanoid" id="C5KD59"/>
<feature type="region of interest" description="Disordered" evidence="1">
    <location>
        <begin position="1"/>
        <end position="76"/>
    </location>
</feature>
<name>C5KD59_PERM5</name>
<dbReference type="RefSeq" id="XP_002785787.1">
    <property type="nucleotide sequence ID" value="XM_002785741.1"/>
</dbReference>
<proteinExistence type="predicted"/>
<keyword evidence="3" id="KW-1185">Reference proteome</keyword>
<dbReference type="EMBL" id="GG672017">
    <property type="protein sequence ID" value="EER17583.1"/>
    <property type="molecule type" value="Genomic_DNA"/>
</dbReference>
<reference evidence="2 3" key="1">
    <citation type="submission" date="2008-07" db="EMBL/GenBank/DDBJ databases">
        <authorList>
            <person name="El-Sayed N."/>
            <person name="Caler E."/>
            <person name="Inman J."/>
            <person name="Amedeo P."/>
            <person name="Hass B."/>
            <person name="Wortman J."/>
        </authorList>
    </citation>
    <scope>NUCLEOTIDE SEQUENCE [LARGE SCALE GENOMIC DNA]</scope>
    <source>
        <strain evidence="3">ATCC 50983 / TXsc</strain>
    </source>
</reference>
<feature type="compositionally biased region" description="Polar residues" evidence="1">
    <location>
        <begin position="1"/>
        <end position="17"/>
    </location>
</feature>
<organism evidence="3">
    <name type="scientific">Perkinsus marinus (strain ATCC 50983 / TXsc)</name>
    <dbReference type="NCBI Taxonomy" id="423536"/>
    <lineage>
        <taxon>Eukaryota</taxon>
        <taxon>Sar</taxon>
        <taxon>Alveolata</taxon>
        <taxon>Perkinsozoa</taxon>
        <taxon>Perkinsea</taxon>
        <taxon>Perkinsida</taxon>
        <taxon>Perkinsidae</taxon>
        <taxon>Perkinsus</taxon>
    </lineage>
</organism>
<evidence type="ECO:0000256" key="1">
    <source>
        <dbReference type="SAM" id="MobiDB-lite"/>
    </source>
</evidence>
<feature type="compositionally biased region" description="Low complexity" evidence="1">
    <location>
        <begin position="18"/>
        <end position="36"/>
    </location>
</feature>
<accession>C5KD59</accession>
<dbReference type="GeneID" id="9063004"/>
<gene>
    <name evidence="2" type="ORF">Pmar_PMAR020991</name>
</gene>
<evidence type="ECO:0000313" key="2">
    <source>
        <dbReference type="EMBL" id="EER17583.1"/>
    </source>
</evidence>